<dbReference type="SUPFAM" id="SSF53067">
    <property type="entry name" value="Actin-like ATPase domain"/>
    <property type="match status" value="2"/>
</dbReference>
<evidence type="ECO:0000256" key="4">
    <source>
        <dbReference type="ARBA" id="ARBA00022553"/>
    </source>
</evidence>
<dbReference type="InterPro" id="IPR043129">
    <property type="entry name" value="ATPase_NBD"/>
</dbReference>
<evidence type="ECO:0000256" key="5">
    <source>
        <dbReference type="ARBA" id="ARBA00022741"/>
    </source>
</evidence>
<keyword evidence="7 9" id="KW-0346">Stress response</keyword>
<evidence type="ECO:0000256" key="11">
    <source>
        <dbReference type="SAM" id="Coils"/>
    </source>
</evidence>
<dbReference type="FunFam" id="1.20.1270.10:FF:000001">
    <property type="entry name" value="Molecular chaperone DnaK"/>
    <property type="match status" value="1"/>
</dbReference>
<evidence type="ECO:0000256" key="8">
    <source>
        <dbReference type="ARBA" id="ARBA00023186"/>
    </source>
</evidence>
<dbReference type="Gene3D" id="3.90.640.10">
    <property type="entry name" value="Actin, Chain A, domain 4"/>
    <property type="match status" value="1"/>
</dbReference>
<dbReference type="Proteomes" id="UP000077407">
    <property type="component" value="Unassembled WGS sequence"/>
</dbReference>
<evidence type="ECO:0000313" key="14">
    <source>
        <dbReference type="Proteomes" id="UP000077407"/>
    </source>
</evidence>
<comment type="function">
    <text evidence="1 9">Acts as a chaperone.</text>
</comment>
<dbReference type="PROSITE" id="PS00297">
    <property type="entry name" value="HSP70_1"/>
    <property type="match status" value="1"/>
</dbReference>
<organism evidence="13 14">
    <name type="scientific">Clostridium ljungdahlii</name>
    <dbReference type="NCBI Taxonomy" id="1538"/>
    <lineage>
        <taxon>Bacteria</taxon>
        <taxon>Bacillati</taxon>
        <taxon>Bacillota</taxon>
        <taxon>Clostridia</taxon>
        <taxon>Eubacteriales</taxon>
        <taxon>Clostridiaceae</taxon>
        <taxon>Clostridium</taxon>
    </lineage>
</organism>
<comment type="caution">
    <text evidence="13">The sequence shown here is derived from an EMBL/GenBank/DDBJ whole genome shotgun (WGS) entry which is preliminary data.</text>
</comment>
<evidence type="ECO:0000256" key="6">
    <source>
        <dbReference type="ARBA" id="ARBA00022840"/>
    </source>
</evidence>
<feature type="coiled-coil region" evidence="11">
    <location>
        <begin position="224"/>
        <end position="251"/>
    </location>
</feature>
<keyword evidence="8 9" id="KW-0143">Chaperone</keyword>
<dbReference type="InterPro" id="IPR012725">
    <property type="entry name" value="Chaperone_DnaK"/>
</dbReference>
<dbReference type="NCBIfam" id="NF001413">
    <property type="entry name" value="PRK00290.1"/>
    <property type="match status" value="1"/>
</dbReference>
<dbReference type="Gene3D" id="3.30.420.40">
    <property type="match status" value="2"/>
</dbReference>
<feature type="modified residue" description="Phosphothreonine; by autocatalysis" evidence="9">
    <location>
        <position position="175"/>
    </location>
</feature>
<evidence type="ECO:0000256" key="3">
    <source>
        <dbReference type="ARBA" id="ARBA00014415"/>
    </source>
</evidence>
<keyword evidence="11" id="KW-0175">Coiled coil</keyword>
<dbReference type="PROSITE" id="PS01036">
    <property type="entry name" value="HSP70_3"/>
    <property type="match status" value="1"/>
</dbReference>
<feature type="region of interest" description="Disordered" evidence="12">
    <location>
        <begin position="579"/>
        <end position="625"/>
    </location>
</feature>
<evidence type="ECO:0000313" key="13">
    <source>
        <dbReference type="EMBL" id="OAA83536.1"/>
    </source>
</evidence>
<dbReference type="GO" id="GO:0140662">
    <property type="term" value="F:ATP-dependent protein folding chaperone"/>
    <property type="evidence" value="ECO:0007669"/>
    <property type="project" value="InterPro"/>
</dbReference>
<evidence type="ECO:0000256" key="10">
    <source>
        <dbReference type="RuleBase" id="RU003322"/>
    </source>
</evidence>
<dbReference type="InterPro" id="IPR029048">
    <property type="entry name" value="HSP70_C_sf"/>
</dbReference>
<evidence type="ECO:0000256" key="1">
    <source>
        <dbReference type="ARBA" id="ARBA00002290"/>
    </source>
</evidence>
<dbReference type="SUPFAM" id="SSF100920">
    <property type="entry name" value="Heat shock protein 70kD (HSP70), peptide-binding domain"/>
    <property type="match status" value="1"/>
</dbReference>
<keyword evidence="6 9" id="KW-0067">ATP-binding</keyword>
<name>A0A162KSX3_9CLOT</name>
<dbReference type="AlphaFoldDB" id="A0A162KSX3"/>
<dbReference type="CDD" id="cd10234">
    <property type="entry name" value="ASKHA_NBD_HSP70_DnaK-like"/>
    <property type="match status" value="1"/>
</dbReference>
<gene>
    <name evidence="13" type="primary">dnaK_2</name>
    <name evidence="9" type="synonym">dnaK</name>
    <name evidence="13" type="ORF">WY13_03323</name>
</gene>
<evidence type="ECO:0000256" key="2">
    <source>
        <dbReference type="ARBA" id="ARBA00007381"/>
    </source>
</evidence>
<comment type="similarity">
    <text evidence="2 9 10">Belongs to the heat shock protein 70 family.</text>
</comment>
<dbReference type="OrthoDB" id="9766019at2"/>
<keyword evidence="5 9" id="KW-0547">Nucleotide-binding</keyword>
<reference evidence="13 14" key="1">
    <citation type="journal article" date="2015" name="Biotechnol. Bioeng.">
        <title>Genome sequence and phenotypic characterization of Caulobacter segnis.</title>
        <authorList>
            <person name="Patel S."/>
            <person name="Fletcher B."/>
            <person name="Scott D.C."/>
            <person name="Ely B."/>
        </authorList>
    </citation>
    <scope>NUCLEOTIDE SEQUENCE [LARGE SCALE GENOMIC DNA]</scope>
    <source>
        <strain evidence="13 14">ERI-2</strain>
    </source>
</reference>
<dbReference type="EMBL" id="LITT01000058">
    <property type="protein sequence ID" value="OAA83536.1"/>
    <property type="molecule type" value="Genomic_DNA"/>
</dbReference>
<dbReference type="PANTHER" id="PTHR19375">
    <property type="entry name" value="HEAT SHOCK PROTEIN 70KDA"/>
    <property type="match status" value="1"/>
</dbReference>
<evidence type="ECO:0000256" key="7">
    <source>
        <dbReference type="ARBA" id="ARBA00023016"/>
    </source>
</evidence>
<feature type="compositionally biased region" description="Basic and acidic residues" evidence="12">
    <location>
        <begin position="607"/>
        <end position="625"/>
    </location>
</feature>
<dbReference type="Pfam" id="PF00012">
    <property type="entry name" value="HSP70"/>
    <property type="match status" value="2"/>
</dbReference>
<dbReference type="FunFam" id="3.90.640.10:FF:000003">
    <property type="entry name" value="Molecular chaperone DnaK"/>
    <property type="match status" value="1"/>
</dbReference>
<dbReference type="InterPro" id="IPR018181">
    <property type="entry name" value="Heat_shock_70_CS"/>
</dbReference>
<evidence type="ECO:0000256" key="12">
    <source>
        <dbReference type="SAM" id="MobiDB-lite"/>
    </source>
</evidence>
<dbReference type="NCBIfam" id="TIGR02350">
    <property type="entry name" value="prok_dnaK"/>
    <property type="match status" value="1"/>
</dbReference>
<dbReference type="FunFam" id="2.60.34.10:FF:000014">
    <property type="entry name" value="Chaperone protein DnaK HSP70"/>
    <property type="match status" value="1"/>
</dbReference>
<protein>
    <recommendedName>
        <fullName evidence="3 9">Chaperone protein DnaK</fullName>
    </recommendedName>
    <alternativeName>
        <fullName evidence="9">HSP70</fullName>
    </alternativeName>
    <alternativeName>
        <fullName evidence="9">Heat shock 70 kDa protein</fullName>
    </alternativeName>
    <alternativeName>
        <fullName evidence="9">Heat shock protein 70</fullName>
    </alternativeName>
</protein>
<dbReference type="FunFam" id="3.30.420.40:FF:000071">
    <property type="entry name" value="Molecular chaperone DnaK"/>
    <property type="match status" value="1"/>
</dbReference>
<dbReference type="RefSeq" id="WP_063556617.1">
    <property type="nucleotide sequence ID" value="NZ_LITT01000058.1"/>
</dbReference>
<sequence length="625" mass="66814">MSKIIGIDLGTTNSCVAVMEGGDPAVIANSEGARTTPSVVSFQANGERLVGQVAKRQAITNPDKTIMSIKRQMGTDHKVNIDGKDYTPQEISAMILQKIKADAEAYLGETVTEAVITVPAYFNDSQRQATKDAGKIAGLNVRRIINEPTAASLAYGLDKTDTSQKIFVYDLGGGTFDVSILELGDGVFEVKATNGDTRLGGDDFDQKVMDYIAEDFKAKNGIDLRNDKMALQRLKEAAEKAKIELSASTQTNINLPFITADATGPKHIDMNLTRAKFNELTQDLVERTIEPMRKALNDAGLTINDINKIILVGGSTRIPAVQEAVKNFTGKDPSKGVNPDECVAVGAAIQAGVLTGDVKDVLLLDVTPLTLGIETLGGVATPLIDRNTTVPTKKSQVFSTAADGQTSVEIHVVQGERKMAADDKTLGRFTLSGIAPAPRGIPQIEVTFDIDANGIVNVSAKDKGTGKEANITITASTNLSDDEINKAVDEAKKFEEQDKKRKESIDIKNNADQSVYQTEKTLKDLGDKVSAEDKKTVEEKVEALKKIKDGEDLEAIKKATEDLTQTFYGITSKIYSQNAQAGQNPGADPNTGAGQNPGAGAGSQGASEKKDDNVVDADYKVDDDK</sequence>
<dbReference type="PATRIC" id="fig|1538.10.peg.3378"/>
<dbReference type="Gene3D" id="2.60.34.10">
    <property type="entry name" value="Substrate Binding Domain Of DNAk, Chain A, domain 1"/>
    <property type="match status" value="1"/>
</dbReference>
<dbReference type="GO" id="GO:0051082">
    <property type="term" value="F:unfolded protein binding"/>
    <property type="evidence" value="ECO:0007669"/>
    <property type="project" value="InterPro"/>
</dbReference>
<dbReference type="HAMAP" id="MF_00332">
    <property type="entry name" value="DnaK"/>
    <property type="match status" value="1"/>
</dbReference>
<proteinExistence type="evidence at transcript level"/>
<accession>A0A162KSX3</accession>
<dbReference type="PRINTS" id="PR00301">
    <property type="entry name" value="HEATSHOCK70"/>
</dbReference>
<dbReference type="GO" id="GO:0005524">
    <property type="term" value="F:ATP binding"/>
    <property type="evidence" value="ECO:0007669"/>
    <property type="project" value="UniProtKB-UniRule"/>
</dbReference>
<comment type="induction">
    <text evidence="9">By stress conditions e.g. heat shock.</text>
</comment>
<evidence type="ECO:0000256" key="9">
    <source>
        <dbReference type="HAMAP-Rule" id="MF_00332"/>
    </source>
</evidence>
<dbReference type="InterPro" id="IPR013126">
    <property type="entry name" value="Hsp_70_fam"/>
</dbReference>
<dbReference type="InterPro" id="IPR029047">
    <property type="entry name" value="HSP70_peptide-bd_sf"/>
</dbReference>
<dbReference type="Gene3D" id="1.20.1270.10">
    <property type="match status" value="1"/>
</dbReference>
<dbReference type="SUPFAM" id="SSF100934">
    <property type="entry name" value="Heat shock protein 70kD (HSP70), C-terminal subdomain"/>
    <property type="match status" value="1"/>
</dbReference>
<keyword evidence="4 9" id="KW-0597">Phosphoprotein</keyword>
<dbReference type="PROSITE" id="PS00329">
    <property type="entry name" value="HSP70_2"/>
    <property type="match status" value="1"/>
</dbReference>